<organism evidence="3 4">
    <name type="scientific">Linnemannia elongata AG-77</name>
    <dbReference type="NCBI Taxonomy" id="1314771"/>
    <lineage>
        <taxon>Eukaryota</taxon>
        <taxon>Fungi</taxon>
        <taxon>Fungi incertae sedis</taxon>
        <taxon>Mucoromycota</taxon>
        <taxon>Mortierellomycotina</taxon>
        <taxon>Mortierellomycetes</taxon>
        <taxon>Mortierellales</taxon>
        <taxon>Mortierellaceae</taxon>
        <taxon>Linnemannia</taxon>
    </lineage>
</organism>
<feature type="compositionally biased region" description="Basic and acidic residues" evidence="1">
    <location>
        <begin position="186"/>
        <end position="196"/>
    </location>
</feature>
<evidence type="ECO:0000256" key="1">
    <source>
        <dbReference type="SAM" id="MobiDB-lite"/>
    </source>
</evidence>
<proteinExistence type="predicted"/>
<sequence length="380" mass="40890">MVPAYGGSKMIVFGGHDLDGIAKADIYFFELSTREWTTGKAADPAQARTNMACVVAGDSFIAWGGENGQKIMDNIPIVYDMKNNQWTTQFNRVITATTTLGVIPSATSNSATLTSSESKTNSAVIGGGIAGAVVVIALVGFLFYRRRNGRQSSNINSSDSNESGNRFTTGTNNKKDNGAVGLSARDPQDTDGDYKRASYPSSGIPSPVPPMLKPRQTDDRDALYGHLIIPSLNTPLAGPHSAMRDPQGNDQPRQMQYFSPATNESKAEWSDDSSSNIIHPSLPPIPARPSHIRDLNNNATVEVFQTYSIDEGESCSVQPYEMPPPQTPVSPRFPRSPQTPTSGHFGEQQTGGVTIRGPQVQTVPPVTQDQVQSQNQGFGK</sequence>
<feature type="region of interest" description="Disordered" evidence="1">
    <location>
        <begin position="150"/>
        <end position="217"/>
    </location>
</feature>
<keyword evidence="2" id="KW-0812">Transmembrane</keyword>
<keyword evidence="2" id="KW-1133">Transmembrane helix</keyword>
<dbReference type="SUPFAM" id="SSF117281">
    <property type="entry name" value="Kelch motif"/>
    <property type="match status" value="1"/>
</dbReference>
<dbReference type="OrthoDB" id="2429645at2759"/>
<dbReference type="Gene3D" id="2.120.10.80">
    <property type="entry name" value="Kelch-type beta propeller"/>
    <property type="match status" value="1"/>
</dbReference>
<dbReference type="Pfam" id="PF24681">
    <property type="entry name" value="Kelch_KLHDC2_KLHL20_DRC7"/>
    <property type="match status" value="1"/>
</dbReference>
<accession>A0A197JGE3</accession>
<dbReference type="AlphaFoldDB" id="A0A197JGE3"/>
<dbReference type="EMBL" id="KV442115">
    <property type="protein sequence ID" value="OAQ23576.1"/>
    <property type="molecule type" value="Genomic_DNA"/>
</dbReference>
<name>A0A197JGE3_9FUNG</name>
<evidence type="ECO:0000313" key="4">
    <source>
        <dbReference type="Proteomes" id="UP000078512"/>
    </source>
</evidence>
<evidence type="ECO:0000256" key="2">
    <source>
        <dbReference type="SAM" id="Phobius"/>
    </source>
</evidence>
<dbReference type="Proteomes" id="UP000078512">
    <property type="component" value="Unassembled WGS sequence"/>
</dbReference>
<feature type="transmembrane region" description="Helical" evidence="2">
    <location>
        <begin position="123"/>
        <end position="144"/>
    </location>
</feature>
<evidence type="ECO:0008006" key="5">
    <source>
        <dbReference type="Google" id="ProtNLM"/>
    </source>
</evidence>
<evidence type="ECO:0000313" key="3">
    <source>
        <dbReference type="EMBL" id="OAQ23576.1"/>
    </source>
</evidence>
<gene>
    <name evidence="3" type="ORF">K457DRAFT_204301</name>
</gene>
<feature type="compositionally biased region" description="Low complexity" evidence="1">
    <location>
        <begin position="152"/>
        <end position="165"/>
    </location>
</feature>
<keyword evidence="2" id="KW-0472">Membrane</keyword>
<protein>
    <recommendedName>
        <fullName evidence="5">Galactose oxidase</fullName>
    </recommendedName>
</protein>
<feature type="compositionally biased region" description="Polar residues" evidence="1">
    <location>
        <begin position="336"/>
        <end position="352"/>
    </location>
</feature>
<keyword evidence="4" id="KW-1185">Reference proteome</keyword>
<reference evidence="3 4" key="1">
    <citation type="submission" date="2016-05" db="EMBL/GenBank/DDBJ databases">
        <title>Genome sequencing reveals origins of a unique bacterial endosymbiosis in the earliest lineages of terrestrial Fungi.</title>
        <authorList>
            <consortium name="DOE Joint Genome Institute"/>
            <person name="Uehling J."/>
            <person name="Gryganskyi A."/>
            <person name="Hameed K."/>
            <person name="Tschaplinski T."/>
            <person name="Misztal P."/>
            <person name="Wu S."/>
            <person name="Desiro A."/>
            <person name="Vande Pol N."/>
            <person name="Du Z.-Y."/>
            <person name="Zienkiewicz A."/>
            <person name="Zienkiewicz K."/>
            <person name="Morin E."/>
            <person name="Tisserant E."/>
            <person name="Splivallo R."/>
            <person name="Hainaut M."/>
            <person name="Henrissat B."/>
            <person name="Ohm R."/>
            <person name="Kuo A."/>
            <person name="Yan J."/>
            <person name="Lipzen A."/>
            <person name="Nolan M."/>
            <person name="Labutti K."/>
            <person name="Barry K."/>
            <person name="Goldstein A."/>
            <person name="Labbe J."/>
            <person name="Schadt C."/>
            <person name="Tuskan G."/>
            <person name="Grigoriev I."/>
            <person name="Martin F."/>
            <person name="Vilgalys R."/>
            <person name="Bonito G."/>
        </authorList>
    </citation>
    <scope>NUCLEOTIDE SEQUENCE [LARGE SCALE GENOMIC DNA]</scope>
    <source>
        <strain evidence="3 4">AG-77</strain>
    </source>
</reference>
<dbReference type="CDD" id="cd12087">
    <property type="entry name" value="TM_EGFR-like"/>
    <property type="match status" value="1"/>
</dbReference>
<feature type="region of interest" description="Disordered" evidence="1">
    <location>
        <begin position="320"/>
        <end position="380"/>
    </location>
</feature>
<feature type="compositionally biased region" description="Low complexity" evidence="1">
    <location>
        <begin position="358"/>
        <end position="374"/>
    </location>
</feature>
<dbReference type="InterPro" id="IPR015915">
    <property type="entry name" value="Kelch-typ_b-propeller"/>
</dbReference>